<dbReference type="SUPFAM" id="SSF55729">
    <property type="entry name" value="Acyl-CoA N-acyltransferases (Nat)"/>
    <property type="match status" value="1"/>
</dbReference>
<sequence>MSSSLIESIERATVAAVPPDTLDQLPGWLLPLDSGTVGRAHSAVPLTHEPPALALLPQIEARYAAQGLAPVFRLPVEGTAFAEFGAALRERGYTPTQPTLVMQGETRRMADSGDATGVQVDLQPQADWSRVYLGEGFDAVDGAHRVRLLQRAQDAVYVSLRVPEGESGAGCVAAVGCACFAEGWAGVHGMRTRPMYRGRGYARRVLAAMGQAALARGVTRAFLQVEIENQLARALYARTGFEPLWTYVYWRRPLGRAVDRP</sequence>
<organism evidence="2 3">
    <name type="scientific">Xenophilus arseniciresistens</name>
    <dbReference type="NCBI Taxonomy" id="1283306"/>
    <lineage>
        <taxon>Bacteria</taxon>
        <taxon>Pseudomonadati</taxon>
        <taxon>Pseudomonadota</taxon>
        <taxon>Betaproteobacteria</taxon>
        <taxon>Burkholderiales</taxon>
        <taxon>Comamonadaceae</taxon>
        <taxon>Xenophilus</taxon>
    </lineage>
</organism>
<dbReference type="CDD" id="cd04301">
    <property type="entry name" value="NAT_SF"/>
    <property type="match status" value="1"/>
</dbReference>
<feature type="domain" description="N-acetyltransferase" evidence="1">
    <location>
        <begin position="175"/>
        <end position="255"/>
    </location>
</feature>
<protein>
    <submittedName>
        <fullName evidence="2">GNAT family N-acetyltransferase</fullName>
    </submittedName>
</protein>
<dbReference type="InterPro" id="IPR000182">
    <property type="entry name" value="GNAT_dom"/>
</dbReference>
<accession>A0AAE3NAE0</accession>
<comment type="caution">
    <text evidence="2">The sequence shown here is derived from an EMBL/GenBank/DDBJ whole genome shotgun (WGS) entry which is preliminary data.</text>
</comment>
<gene>
    <name evidence="2" type="ORF">PGB34_12850</name>
</gene>
<evidence type="ECO:0000313" key="3">
    <source>
        <dbReference type="Proteomes" id="UP001212602"/>
    </source>
</evidence>
<proteinExistence type="predicted"/>
<evidence type="ECO:0000259" key="1">
    <source>
        <dbReference type="PROSITE" id="PS51186"/>
    </source>
</evidence>
<dbReference type="InterPro" id="IPR056935">
    <property type="entry name" value="Rv0428c-like_C"/>
</dbReference>
<name>A0AAE3NAE0_9BURK</name>
<keyword evidence="3" id="KW-1185">Reference proteome</keyword>
<dbReference type="InterPro" id="IPR016181">
    <property type="entry name" value="Acyl_CoA_acyltransferase"/>
</dbReference>
<dbReference type="EMBL" id="JAQIPB010000006">
    <property type="protein sequence ID" value="MDA7417251.1"/>
    <property type="molecule type" value="Genomic_DNA"/>
</dbReference>
<dbReference type="Proteomes" id="UP001212602">
    <property type="component" value="Unassembled WGS sequence"/>
</dbReference>
<dbReference type="GO" id="GO:0016747">
    <property type="term" value="F:acyltransferase activity, transferring groups other than amino-acyl groups"/>
    <property type="evidence" value="ECO:0007669"/>
    <property type="project" value="InterPro"/>
</dbReference>
<reference evidence="2" key="1">
    <citation type="submission" date="2023-01" db="EMBL/GenBank/DDBJ databases">
        <title>Xenophilus mangrovi sp. nov., isolated from soil of Mangrove nature reserve.</title>
        <authorList>
            <person name="Xu S."/>
            <person name="Liu Z."/>
            <person name="Xu Y."/>
        </authorList>
    </citation>
    <scope>NUCLEOTIDE SEQUENCE</scope>
    <source>
        <strain evidence="2">YW8</strain>
    </source>
</reference>
<dbReference type="PROSITE" id="PS51186">
    <property type="entry name" value="GNAT"/>
    <property type="match status" value="1"/>
</dbReference>
<dbReference type="RefSeq" id="WP_271428496.1">
    <property type="nucleotide sequence ID" value="NZ_JAQIPB010000006.1"/>
</dbReference>
<dbReference type="AlphaFoldDB" id="A0AAE3NAE0"/>
<dbReference type="Gene3D" id="3.40.630.30">
    <property type="match status" value="1"/>
</dbReference>
<dbReference type="Pfam" id="PF24553">
    <property type="entry name" value="Rv0428c_C"/>
    <property type="match status" value="1"/>
</dbReference>
<evidence type="ECO:0000313" key="2">
    <source>
        <dbReference type="EMBL" id="MDA7417251.1"/>
    </source>
</evidence>